<dbReference type="AlphaFoldDB" id="A0A6L9EHH5"/>
<dbReference type="RefSeq" id="WP_161437143.1">
    <property type="nucleotide sequence ID" value="NZ_WXYO01000008.1"/>
</dbReference>
<feature type="signal peptide" evidence="1">
    <location>
        <begin position="1"/>
        <end position="18"/>
    </location>
</feature>
<protein>
    <submittedName>
        <fullName evidence="2">T9SS type B sorting domain-containing protein</fullName>
    </submittedName>
</protein>
<keyword evidence="1" id="KW-0732">Signal</keyword>
<keyword evidence="3" id="KW-1185">Reference proteome</keyword>
<accession>A0A6L9EHH5</accession>
<reference evidence="2 3" key="1">
    <citation type="submission" date="2020-01" db="EMBL/GenBank/DDBJ databases">
        <title>Bacteria diversity of Porities sp.</title>
        <authorList>
            <person name="Wang G."/>
        </authorList>
    </citation>
    <scope>NUCLEOTIDE SEQUENCE [LARGE SCALE GENOMIC DNA]</scope>
    <source>
        <strain evidence="2 3">R33</strain>
    </source>
</reference>
<gene>
    <name evidence="2" type="ORF">GTQ38_19050</name>
</gene>
<evidence type="ECO:0000313" key="2">
    <source>
        <dbReference type="EMBL" id="NAS14116.1"/>
    </source>
</evidence>
<dbReference type="Pfam" id="PF13585">
    <property type="entry name" value="CHU_C"/>
    <property type="match status" value="1"/>
</dbReference>
<dbReference type="Proteomes" id="UP000475249">
    <property type="component" value="Unassembled WGS sequence"/>
</dbReference>
<proteinExistence type="predicted"/>
<dbReference type="NCBIfam" id="TIGR04131">
    <property type="entry name" value="Bac_Flav_CTERM"/>
    <property type="match status" value="1"/>
</dbReference>
<name>A0A6L9EHH5_9FLAO</name>
<dbReference type="InterPro" id="IPR026341">
    <property type="entry name" value="T9SS_type_B"/>
</dbReference>
<comment type="caution">
    <text evidence="2">The sequence shown here is derived from an EMBL/GenBank/DDBJ whole genome shotgun (WGS) entry which is preliminary data.</text>
</comment>
<organism evidence="2 3">
    <name type="scientific">Poritiphilus flavus</name>
    <dbReference type="NCBI Taxonomy" id="2697053"/>
    <lineage>
        <taxon>Bacteria</taxon>
        <taxon>Pseudomonadati</taxon>
        <taxon>Bacteroidota</taxon>
        <taxon>Flavobacteriia</taxon>
        <taxon>Flavobacteriales</taxon>
        <taxon>Flavobacteriaceae</taxon>
        <taxon>Poritiphilus</taxon>
    </lineage>
</organism>
<evidence type="ECO:0000256" key="1">
    <source>
        <dbReference type="SAM" id="SignalP"/>
    </source>
</evidence>
<feature type="chain" id="PRO_5026972808" evidence="1">
    <location>
        <begin position="19"/>
        <end position="385"/>
    </location>
</feature>
<evidence type="ECO:0000313" key="3">
    <source>
        <dbReference type="Proteomes" id="UP000475249"/>
    </source>
</evidence>
<dbReference type="EMBL" id="WXYO01000008">
    <property type="protein sequence ID" value="NAS14116.1"/>
    <property type="molecule type" value="Genomic_DNA"/>
</dbReference>
<sequence>MKKILYIAFFIAALPLFAQEAIHNYGPMQMHGDIMVGVHSDFINDGVFEENQGLIGFYNEFDPLTISGSLPAIFFDAEIIVPRGLILENSIGVTNNGNLIAGDIITPRSHGSVYSNFLNDSFYTGESGVSKVNGYAALSNKDSFVFPVGEGKRLRPLTIHSMAINAMAKCAYFFEDPNNPKAISGIFNTEKKATEFISISDKEFWRLEGDVPSEVTLSWDAYSNVSALGEKISDLKVVGWSKAEQQWVNLGNTSVEGGLEKGSVTSANFVPNDYEILTLGGNDDSTETFETLELANYYMTPNGDGQNDLLELDGLDRSPNNKLQIFDRYGVLVYSKDNYRGEFDGKSNRETTIKRGSGLPAGIYFYIITFNDLRKKHQGYLYLSN</sequence>